<keyword evidence="6" id="KW-0269">Exonuclease</keyword>
<dbReference type="Gene3D" id="3.40.50.300">
    <property type="entry name" value="P-loop containing nucleotide triphosphate hydrolases"/>
    <property type="match status" value="4"/>
</dbReference>
<evidence type="ECO:0000256" key="9">
    <source>
        <dbReference type="ARBA" id="ARBA00023204"/>
    </source>
</evidence>
<keyword evidence="10" id="KW-0413">Isomerase</keyword>
<comment type="catalytic activity">
    <reaction evidence="11">
        <text>Couples ATP hydrolysis with the unwinding of duplex DNA by translocating in the 3'-5' direction.</text>
        <dbReference type="EC" id="5.6.2.4"/>
    </reaction>
</comment>
<feature type="domain" description="UvrD-like helicase C-terminal" evidence="16">
    <location>
        <begin position="495"/>
        <end position="775"/>
    </location>
</feature>
<dbReference type="InterPro" id="IPR014017">
    <property type="entry name" value="DNA_helicase_UvrD-like_C"/>
</dbReference>
<dbReference type="InterPro" id="IPR014152">
    <property type="entry name" value="AddA"/>
</dbReference>
<evidence type="ECO:0000313" key="18">
    <source>
        <dbReference type="Proteomes" id="UP000641741"/>
    </source>
</evidence>
<evidence type="ECO:0000256" key="3">
    <source>
        <dbReference type="ARBA" id="ARBA00022763"/>
    </source>
</evidence>
<name>A0ABR7GNC3_9FIRM</name>
<keyword evidence="18" id="KW-1185">Reference proteome</keyword>
<dbReference type="InterPro" id="IPR027417">
    <property type="entry name" value="P-loop_NTPase"/>
</dbReference>
<dbReference type="Proteomes" id="UP000641741">
    <property type="component" value="Unassembled WGS sequence"/>
</dbReference>
<keyword evidence="4 14" id="KW-0378">Hydrolase</keyword>
<dbReference type="SUPFAM" id="SSF52980">
    <property type="entry name" value="Restriction endonuclease-like"/>
    <property type="match status" value="1"/>
</dbReference>
<dbReference type="PANTHER" id="PTHR11070:SF48">
    <property type="entry name" value="ATP-DEPENDENT HELICASE_NUCLEASE SUBUNIT A"/>
    <property type="match status" value="1"/>
</dbReference>
<keyword evidence="3" id="KW-0227">DNA damage</keyword>
<gene>
    <name evidence="17" type="primary">addA</name>
    <name evidence="17" type="ORF">H8S02_07625</name>
</gene>
<dbReference type="RefSeq" id="WP_186970023.1">
    <property type="nucleotide sequence ID" value="NZ_JACOPK010000006.1"/>
</dbReference>
<accession>A0ABR7GNC3</accession>
<evidence type="ECO:0000256" key="1">
    <source>
        <dbReference type="ARBA" id="ARBA00022722"/>
    </source>
</evidence>
<dbReference type="CDD" id="cd17932">
    <property type="entry name" value="DEXQc_UvrD"/>
    <property type="match status" value="1"/>
</dbReference>
<dbReference type="PROSITE" id="PS51217">
    <property type="entry name" value="UVRD_HELICASE_CTER"/>
    <property type="match status" value="1"/>
</dbReference>
<organism evidence="17 18">
    <name type="scientific">Agathobaculum hominis</name>
    <dbReference type="NCBI Taxonomy" id="2763014"/>
    <lineage>
        <taxon>Bacteria</taxon>
        <taxon>Bacillati</taxon>
        <taxon>Bacillota</taxon>
        <taxon>Clostridia</taxon>
        <taxon>Eubacteriales</taxon>
        <taxon>Butyricicoccaceae</taxon>
        <taxon>Agathobaculum</taxon>
    </lineage>
</organism>
<evidence type="ECO:0000313" key="17">
    <source>
        <dbReference type="EMBL" id="MBC5695812.1"/>
    </source>
</evidence>
<dbReference type="InterPro" id="IPR011335">
    <property type="entry name" value="Restrct_endonuc-II-like"/>
</dbReference>
<evidence type="ECO:0000256" key="2">
    <source>
        <dbReference type="ARBA" id="ARBA00022741"/>
    </source>
</evidence>
<evidence type="ECO:0000256" key="7">
    <source>
        <dbReference type="ARBA" id="ARBA00022840"/>
    </source>
</evidence>
<evidence type="ECO:0000256" key="10">
    <source>
        <dbReference type="ARBA" id="ARBA00023235"/>
    </source>
</evidence>
<feature type="binding site" evidence="14">
    <location>
        <begin position="23"/>
        <end position="30"/>
    </location>
    <ligand>
        <name>ATP</name>
        <dbReference type="ChEBI" id="CHEBI:30616"/>
    </ligand>
</feature>
<evidence type="ECO:0000259" key="16">
    <source>
        <dbReference type="PROSITE" id="PS51217"/>
    </source>
</evidence>
<dbReference type="Pfam" id="PF13361">
    <property type="entry name" value="UvrD_C"/>
    <property type="match status" value="1"/>
</dbReference>
<keyword evidence="8" id="KW-0238">DNA-binding</keyword>
<keyword evidence="5 14" id="KW-0347">Helicase</keyword>
<keyword evidence="2 14" id="KW-0547">Nucleotide-binding</keyword>
<reference evidence="17 18" key="1">
    <citation type="submission" date="2020-08" db="EMBL/GenBank/DDBJ databases">
        <title>Genome public.</title>
        <authorList>
            <person name="Liu C."/>
            <person name="Sun Q."/>
        </authorList>
    </citation>
    <scope>NUCLEOTIDE SEQUENCE [LARGE SCALE GENOMIC DNA]</scope>
    <source>
        <strain evidence="17 18">M2</strain>
    </source>
</reference>
<evidence type="ECO:0000256" key="5">
    <source>
        <dbReference type="ARBA" id="ARBA00022806"/>
    </source>
</evidence>
<dbReference type="InterPro" id="IPR000212">
    <property type="entry name" value="DNA_helicase_UvrD/REP"/>
</dbReference>
<dbReference type="GO" id="GO:0004386">
    <property type="term" value="F:helicase activity"/>
    <property type="evidence" value="ECO:0007669"/>
    <property type="project" value="UniProtKB-KW"/>
</dbReference>
<evidence type="ECO:0000256" key="8">
    <source>
        <dbReference type="ARBA" id="ARBA00023125"/>
    </source>
</evidence>
<dbReference type="EC" id="5.6.2.4" evidence="12"/>
<feature type="domain" description="UvrD-like helicase ATP-binding" evidence="15">
    <location>
        <begin position="2"/>
        <end position="467"/>
    </location>
</feature>
<dbReference type="Pfam" id="PF00580">
    <property type="entry name" value="UvrD-helicase"/>
    <property type="match status" value="1"/>
</dbReference>
<dbReference type="InterPro" id="IPR014016">
    <property type="entry name" value="UvrD-like_ATP-bd"/>
</dbReference>
<evidence type="ECO:0000256" key="13">
    <source>
        <dbReference type="ARBA" id="ARBA00048988"/>
    </source>
</evidence>
<dbReference type="PROSITE" id="PS51198">
    <property type="entry name" value="UVRD_HELICASE_ATP_BIND"/>
    <property type="match status" value="1"/>
</dbReference>
<proteinExistence type="predicted"/>
<sequence>MPEWTKEQKSAIEDRGGTLLVSAAAGSGKTAVLTERVLRRVTDPENPIDITELLLVTFTRAAAAEMRERIAAAIGAAVAQDPSSVRLRRQLFLVHRAKITTVHALCMSLAREQAAALGIAPDFRLMDENESKILRAEVLEEVLEAAYERADEKFLALSDLLTAGRDDRRLGEVILGTYDKIQAHPDPRAFLEDVRAGLYARGMDTPHGRVLMEQAKAAALHGMAFLETAIGEVTGVDIVEGAYLPALESDLAQAKALLDALMAHDWDRSVEASRNISFARLGSTRKFDDKEFLEGVKKLREEWKTVAKAIHDRWLTETAAEAEFDRGLTAPALFALIDTVNAFDDAFSAAKRSRNAADFNDLEHFAVRLLYDGGAPSALAKTLSAQYAEIAVDEYQDTNAVQDAIFRALSKNESNLFMVGDVKQSIYGFRLADPSIFLEKYRTFTDAEEAAEGAPRRIILGRNFRSRGAVLEACNYIFRAVMGETVGDLVYTDREALHLGAEYYPQAGDKRYRTEVLLADTAGGDEDAPEKTELEARLVAQRVRRLLDEGFPVTDKQTGELRPVTAGDIVILLRSPKGKARTYITALERVGVTATAEQRGGLLETNEVGTIVSLLNVIDNPRQDVDLIGVMLSPLFGFSEEELAEIRLTDRTAGFYDALLLARETMPKAESFVQKLDYLRAFACDQPVYRLLWEIYDRTGALGLYGALPGGAQRESNLLAFFERARAFEEQGFRGLYSFVNLLRGMRQNGEDFQTVGAEATGSAVRILSIHKSKGLEFPVTIVADCAKNFNESDLKEPVLIHQELGFGSKCRDVQRGVQYDTVERVAVAVRQRREMISEELRVLYVAMTRAKEKLILTGASGTLGSSLAKWAQLAGLDELPQYAMGTVRSPLAWLLTPLLRHPCTRALREAYDLAVPEHGTDNDAFEVKLYTPDMLPEPECEVEGFAEPERGELEVKPALRYPHECLIELPSKLTATGIGRGYRADEAAEETAPPRREVRLRAPLFDPAERRLSPAEAGTAHHLFMQFCDFSEAEKPGGVERELARLAARGILSEKQAAAVKIPRIEAFFASELYCGLMKNAKVRREFKFSVLVPASRYFPAAESEPEENVLLQGVIDCLIETEDGYVILDFKTDRVSERTLPERAESYRAQLDAYAAAVREICGGTVQGSILYFFQTGTVWEM</sequence>
<evidence type="ECO:0000256" key="6">
    <source>
        <dbReference type="ARBA" id="ARBA00022839"/>
    </source>
</evidence>
<dbReference type="SUPFAM" id="SSF52540">
    <property type="entry name" value="P-loop containing nucleoside triphosphate hydrolases"/>
    <property type="match status" value="1"/>
</dbReference>
<protein>
    <recommendedName>
        <fullName evidence="12">DNA 3'-5' helicase</fullName>
        <ecNumber evidence="12">5.6.2.4</ecNumber>
    </recommendedName>
</protein>
<keyword evidence="9" id="KW-0234">DNA repair</keyword>
<dbReference type="EMBL" id="JACOPK010000006">
    <property type="protein sequence ID" value="MBC5695812.1"/>
    <property type="molecule type" value="Genomic_DNA"/>
</dbReference>
<evidence type="ECO:0000256" key="12">
    <source>
        <dbReference type="ARBA" id="ARBA00034808"/>
    </source>
</evidence>
<evidence type="ECO:0000256" key="11">
    <source>
        <dbReference type="ARBA" id="ARBA00034617"/>
    </source>
</evidence>
<comment type="caution">
    <text evidence="17">The sequence shown here is derived from an EMBL/GenBank/DDBJ whole genome shotgun (WGS) entry which is preliminary data.</text>
</comment>
<keyword evidence="1" id="KW-0540">Nuclease</keyword>
<evidence type="ECO:0000259" key="15">
    <source>
        <dbReference type="PROSITE" id="PS51198"/>
    </source>
</evidence>
<dbReference type="InterPro" id="IPR038726">
    <property type="entry name" value="PDDEXK_AddAB-type"/>
</dbReference>
<dbReference type="Pfam" id="PF12705">
    <property type="entry name" value="PDDEXK_1"/>
    <property type="match status" value="1"/>
</dbReference>
<dbReference type="Gene3D" id="3.90.320.10">
    <property type="match status" value="1"/>
</dbReference>
<evidence type="ECO:0000256" key="14">
    <source>
        <dbReference type="PROSITE-ProRule" id="PRU00560"/>
    </source>
</evidence>
<dbReference type="PANTHER" id="PTHR11070">
    <property type="entry name" value="UVRD / RECB / PCRA DNA HELICASE FAMILY MEMBER"/>
    <property type="match status" value="1"/>
</dbReference>
<dbReference type="InterPro" id="IPR011604">
    <property type="entry name" value="PDDEXK-like_dom_sf"/>
</dbReference>
<keyword evidence="7 14" id="KW-0067">ATP-binding</keyword>
<dbReference type="NCBIfam" id="TIGR02785">
    <property type="entry name" value="addA_Gpos"/>
    <property type="match status" value="1"/>
</dbReference>
<comment type="catalytic activity">
    <reaction evidence="13">
        <text>ATP + H2O = ADP + phosphate + H(+)</text>
        <dbReference type="Rhea" id="RHEA:13065"/>
        <dbReference type="ChEBI" id="CHEBI:15377"/>
        <dbReference type="ChEBI" id="CHEBI:15378"/>
        <dbReference type="ChEBI" id="CHEBI:30616"/>
        <dbReference type="ChEBI" id="CHEBI:43474"/>
        <dbReference type="ChEBI" id="CHEBI:456216"/>
        <dbReference type="EC" id="5.6.2.4"/>
    </reaction>
</comment>
<evidence type="ECO:0000256" key="4">
    <source>
        <dbReference type="ARBA" id="ARBA00022801"/>
    </source>
</evidence>